<keyword evidence="2" id="KW-1185">Reference proteome</keyword>
<sequence length="353" mass="40154">MPHIDHRHRSVIHNPPKMGSCIHIVRSACALHNRRFSVGIMKEHKEVTALLRQAESEQRCAFGSTSPQRRALKRRETARELIAPYPAMYATPQYWKTLNPSEQEMHVMRTLAQKHPSWVFAGLSAACAYRLDHAYSLHDGTVSIASTLTSRDSDCAKLRRIYMNDIRPWTAYGIRVTSPERTLIDCAEQFEFPYALAFFDSALRRNYTTIDRIWSLLIQVSPDTSRVKPLLECADPLSENGGESLMRGLIKQHHFAVPLLQVEFDNPGNAQYPYRVDFCWKLANGCIIVAEYDGMAKYADASNANRASVSAKLEYERKREAHLKSSGVTTIVHVFYEDLRGLCCFRGLGCGLW</sequence>
<evidence type="ECO:0008006" key="3">
    <source>
        <dbReference type="Google" id="ProtNLM"/>
    </source>
</evidence>
<dbReference type="AlphaFoldDB" id="A0A261FDF6"/>
<comment type="caution">
    <text evidence="1">The sequence shown here is derived from an EMBL/GenBank/DDBJ whole genome shotgun (WGS) entry which is preliminary data.</text>
</comment>
<gene>
    <name evidence="1" type="ORF">BMYO_2054</name>
</gene>
<proteinExistence type="predicted"/>
<name>A0A261FDF6_9BIFI</name>
<accession>A0A261FDF6</accession>
<evidence type="ECO:0000313" key="1">
    <source>
        <dbReference type="EMBL" id="OZG57181.1"/>
    </source>
</evidence>
<organism evidence="1 2">
    <name type="scientific">Bifidobacterium myosotis</name>
    <dbReference type="NCBI Taxonomy" id="1630166"/>
    <lineage>
        <taxon>Bacteria</taxon>
        <taxon>Bacillati</taxon>
        <taxon>Actinomycetota</taxon>
        <taxon>Actinomycetes</taxon>
        <taxon>Bifidobacteriales</taxon>
        <taxon>Bifidobacteriaceae</taxon>
        <taxon>Bifidobacterium</taxon>
    </lineage>
</organism>
<protein>
    <recommendedName>
        <fullName evidence="3">CTP synthase</fullName>
    </recommendedName>
</protein>
<evidence type="ECO:0000313" key="2">
    <source>
        <dbReference type="Proteomes" id="UP000216871"/>
    </source>
</evidence>
<reference evidence="1 2" key="1">
    <citation type="journal article" date="2017" name="BMC Genomics">
        <title>Comparative genomic and phylogenomic analyses of the Bifidobacteriaceae family.</title>
        <authorList>
            <person name="Lugli G.A."/>
            <person name="Milani C."/>
            <person name="Turroni F."/>
            <person name="Duranti S."/>
            <person name="Mancabelli L."/>
            <person name="Mangifesta M."/>
            <person name="Ferrario C."/>
            <person name="Modesto M."/>
            <person name="Mattarelli P."/>
            <person name="Jiri K."/>
            <person name="van Sinderen D."/>
            <person name="Ventura M."/>
        </authorList>
    </citation>
    <scope>NUCLEOTIDE SEQUENCE [LARGE SCALE GENOMIC DNA]</scope>
    <source>
        <strain evidence="1 2">DSM 100196</strain>
    </source>
</reference>
<dbReference type="Proteomes" id="UP000216871">
    <property type="component" value="Unassembled WGS sequence"/>
</dbReference>
<dbReference type="EMBL" id="MWWW01000031">
    <property type="protein sequence ID" value="OZG57181.1"/>
    <property type="molecule type" value="Genomic_DNA"/>
</dbReference>